<keyword evidence="2" id="KW-1185">Reference proteome</keyword>
<comment type="caution">
    <text evidence="1">The sequence shown here is derived from an EMBL/GenBank/DDBJ whole genome shotgun (WGS) entry which is preliminary data.</text>
</comment>
<accession>A0ACB9EH54</accession>
<proteinExistence type="predicted"/>
<protein>
    <submittedName>
        <fullName evidence="1">Uncharacterized protein</fullName>
    </submittedName>
</protein>
<sequence>MNALKLALTTPSHPHPLTLIDILSISHRSSRPLHTSRRQAILSSPSAVLCRRRREFQRFFADAGENFSTSFSDFLRLSPSAIVCSAAKGGSSNNRPITGVVFEPFEEVKKEPMTPNLSLTNRSRKELSPDGIYRLVDVRDVANAHILAFENPEANGRYCMVGAVTCYSEIMKILDELYPALGHSESIWQDGKS</sequence>
<dbReference type="EMBL" id="CM042048">
    <property type="protein sequence ID" value="KAI3757781.1"/>
    <property type="molecule type" value="Genomic_DNA"/>
</dbReference>
<name>A0ACB9EH54_ARCLA</name>
<organism evidence="1 2">
    <name type="scientific">Arctium lappa</name>
    <name type="common">Greater burdock</name>
    <name type="synonym">Lappa major</name>
    <dbReference type="NCBI Taxonomy" id="4217"/>
    <lineage>
        <taxon>Eukaryota</taxon>
        <taxon>Viridiplantae</taxon>
        <taxon>Streptophyta</taxon>
        <taxon>Embryophyta</taxon>
        <taxon>Tracheophyta</taxon>
        <taxon>Spermatophyta</taxon>
        <taxon>Magnoliopsida</taxon>
        <taxon>eudicotyledons</taxon>
        <taxon>Gunneridae</taxon>
        <taxon>Pentapetalae</taxon>
        <taxon>asterids</taxon>
        <taxon>campanulids</taxon>
        <taxon>Asterales</taxon>
        <taxon>Asteraceae</taxon>
        <taxon>Carduoideae</taxon>
        <taxon>Cardueae</taxon>
        <taxon>Arctiinae</taxon>
        <taxon>Arctium</taxon>
    </lineage>
</organism>
<reference evidence="2" key="1">
    <citation type="journal article" date="2022" name="Mol. Ecol. Resour.">
        <title>The genomes of chicory, endive, great burdock and yacon provide insights into Asteraceae palaeo-polyploidization history and plant inulin production.</title>
        <authorList>
            <person name="Fan W."/>
            <person name="Wang S."/>
            <person name="Wang H."/>
            <person name="Wang A."/>
            <person name="Jiang F."/>
            <person name="Liu H."/>
            <person name="Zhao H."/>
            <person name="Xu D."/>
            <person name="Zhang Y."/>
        </authorList>
    </citation>
    <scope>NUCLEOTIDE SEQUENCE [LARGE SCALE GENOMIC DNA]</scope>
    <source>
        <strain evidence="2">cv. Niubang</strain>
    </source>
</reference>
<gene>
    <name evidence="1" type="ORF">L6452_05324</name>
</gene>
<dbReference type="Proteomes" id="UP001055879">
    <property type="component" value="Linkage Group LG02"/>
</dbReference>
<evidence type="ECO:0000313" key="1">
    <source>
        <dbReference type="EMBL" id="KAI3757781.1"/>
    </source>
</evidence>
<reference evidence="1 2" key="2">
    <citation type="journal article" date="2022" name="Mol. Ecol. Resour.">
        <title>The genomes of chicory, endive, great burdock and yacon provide insights into Asteraceae paleo-polyploidization history and plant inulin production.</title>
        <authorList>
            <person name="Fan W."/>
            <person name="Wang S."/>
            <person name="Wang H."/>
            <person name="Wang A."/>
            <person name="Jiang F."/>
            <person name="Liu H."/>
            <person name="Zhao H."/>
            <person name="Xu D."/>
            <person name="Zhang Y."/>
        </authorList>
    </citation>
    <scope>NUCLEOTIDE SEQUENCE [LARGE SCALE GENOMIC DNA]</scope>
    <source>
        <strain evidence="2">cv. Niubang</strain>
    </source>
</reference>
<evidence type="ECO:0000313" key="2">
    <source>
        <dbReference type="Proteomes" id="UP001055879"/>
    </source>
</evidence>